<sequence length="557" mass="64711">MAEEKKLSLPEAENFIEREINRDLSEGVYAQVCTRFPPEPNGYMHIGHIKAICIDFGTAQKYGGKCNLRFDDTNPAKEDTEYVDSIMEDIRWMGFQWDKLFYASEYYDKLYEFAEILIKKGVAYVDDLSQEEMRQYRGTLTEPGKNSPYRDRSVEENLDLFRRMRAGEYKEGEKVLRAKIDMASPNMNMRDPAIYRIAFAHHHRTGDSWCIYPMYDFAHPLSDAIEGITHSLCSFEFEDHRPLYNWFIEQVGLFPTPPRQIEFSRMEITNVVTSKRKLRALVEDGVVEGWDDPRMPTLAGLRKRGYTPESIKTFITSTGVSKSRGATIDYSYLEYCIREDLKMGNKRLMAVLDPIKVVITNYPEGRVEYFDVDNNPENPELGTRKIPFERELYIERGDFMEEPEKKFFRLAPGREVRFMNSYFITCQEVVKDERGEIVELRCTYDPETRSGSGFTGRKVKGTIHWVSANAAVRAKVRLYDQLFSYNEETKEYEINANSLAIQENALIEPSILEEPLGSRFQFVRNGYFITDPQESTEDSLVINRIVALKSSYKPVEA</sequence>
<dbReference type="InterPro" id="IPR004514">
    <property type="entry name" value="Gln-tRNA-synth"/>
</dbReference>
<feature type="binding site" evidence="7">
    <location>
        <position position="71"/>
    </location>
    <ligand>
        <name>L-glutamine</name>
        <dbReference type="ChEBI" id="CHEBI:58359"/>
    </ligand>
</feature>
<dbReference type="InterPro" id="IPR050132">
    <property type="entry name" value="Gln/Glu-tRNA_Ligase"/>
</dbReference>
<keyword evidence="6 7" id="KW-0030">Aminoacyl-tRNA synthetase</keyword>
<evidence type="ECO:0000256" key="1">
    <source>
        <dbReference type="ARBA" id="ARBA00022490"/>
    </source>
</evidence>
<evidence type="ECO:0000313" key="12">
    <source>
        <dbReference type="EMBL" id="MBC8542169.1"/>
    </source>
</evidence>
<evidence type="ECO:0000313" key="13">
    <source>
        <dbReference type="Proteomes" id="UP000657006"/>
    </source>
</evidence>
<dbReference type="HAMAP" id="MF_00126">
    <property type="entry name" value="Gln_tRNA_synth"/>
    <property type="match status" value="1"/>
</dbReference>
<name>A0A926DQY3_9FIRM</name>
<dbReference type="Pfam" id="PF03950">
    <property type="entry name" value="tRNA-synt_1c_C"/>
    <property type="match status" value="1"/>
</dbReference>
<comment type="subcellular location">
    <subcellularLocation>
        <location evidence="7">Cytoplasm</location>
    </subcellularLocation>
</comment>
<dbReference type="RefSeq" id="WP_177716470.1">
    <property type="nucleotide sequence ID" value="NZ_JACRSQ010000001.1"/>
</dbReference>
<dbReference type="Gene3D" id="3.90.800.10">
    <property type="entry name" value="Glutamyl-tRNA Synthetase, Domain 3"/>
    <property type="match status" value="1"/>
</dbReference>
<dbReference type="Pfam" id="PF20974">
    <property type="entry name" value="tRNA-synt_1c_C2"/>
    <property type="match status" value="1"/>
</dbReference>
<gene>
    <name evidence="7" type="primary">glnS</name>
    <name evidence="12" type="ORF">H8730_01210</name>
</gene>
<evidence type="ECO:0000256" key="2">
    <source>
        <dbReference type="ARBA" id="ARBA00022598"/>
    </source>
</evidence>
<feature type="binding site" evidence="7">
    <location>
        <position position="215"/>
    </location>
    <ligand>
        <name>L-glutamine</name>
        <dbReference type="ChEBI" id="CHEBI:58359"/>
    </ligand>
</feature>
<dbReference type="GO" id="GO:0004819">
    <property type="term" value="F:glutamine-tRNA ligase activity"/>
    <property type="evidence" value="ECO:0007669"/>
    <property type="project" value="UniProtKB-UniRule"/>
</dbReference>
<comment type="catalytic activity">
    <reaction evidence="7">
        <text>tRNA(Gln) + L-glutamine + ATP = L-glutaminyl-tRNA(Gln) + AMP + diphosphate</text>
        <dbReference type="Rhea" id="RHEA:20121"/>
        <dbReference type="Rhea" id="RHEA-COMP:9662"/>
        <dbReference type="Rhea" id="RHEA-COMP:9681"/>
        <dbReference type="ChEBI" id="CHEBI:30616"/>
        <dbReference type="ChEBI" id="CHEBI:33019"/>
        <dbReference type="ChEBI" id="CHEBI:58359"/>
        <dbReference type="ChEBI" id="CHEBI:78442"/>
        <dbReference type="ChEBI" id="CHEBI:78521"/>
        <dbReference type="ChEBI" id="CHEBI:456215"/>
        <dbReference type="EC" id="6.1.1.18"/>
    </reaction>
</comment>
<dbReference type="InterPro" id="IPR020056">
    <property type="entry name" value="Rbsml_bL25/Gln-tRNA_synth_N"/>
</dbReference>
<evidence type="ECO:0000259" key="9">
    <source>
        <dbReference type="Pfam" id="PF00749"/>
    </source>
</evidence>
<dbReference type="SUPFAM" id="SSF50715">
    <property type="entry name" value="Ribosomal protein L25-like"/>
    <property type="match status" value="1"/>
</dbReference>
<accession>A0A926DQY3</accession>
<evidence type="ECO:0000256" key="5">
    <source>
        <dbReference type="ARBA" id="ARBA00022917"/>
    </source>
</evidence>
<keyword evidence="13" id="KW-1185">Reference proteome</keyword>
<dbReference type="PANTHER" id="PTHR43097">
    <property type="entry name" value="GLUTAMINE-TRNA LIGASE"/>
    <property type="match status" value="1"/>
</dbReference>
<protein>
    <recommendedName>
        <fullName evidence="7">Glutamine--tRNA ligase</fullName>
        <ecNumber evidence="7">6.1.1.18</ecNumber>
    </recommendedName>
    <alternativeName>
        <fullName evidence="7">Glutaminyl-tRNA synthetase</fullName>
        <shortName evidence="7">GlnRS</shortName>
    </alternativeName>
</protein>
<dbReference type="FunFam" id="1.10.1160.10:FF:000001">
    <property type="entry name" value="Glutamine--tRNA ligase"/>
    <property type="match status" value="1"/>
</dbReference>
<dbReference type="PANTHER" id="PTHR43097:SF5">
    <property type="entry name" value="GLUTAMATE--TRNA LIGASE"/>
    <property type="match status" value="1"/>
</dbReference>
<keyword evidence="4 7" id="KW-0067">ATP-binding</keyword>
<dbReference type="Gene3D" id="3.40.50.620">
    <property type="entry name" value="HUPs"/>
    <property type="match status" value="1"/>
</dbReference>
<feature type="domain" description="Glutamyl/glutaminyl-tRNA synthetase class Ib anti-codon binding" evidence="10">
    <location>
        <begin position="346"/>
        <end position="445"/>
    </location>
</feature>
<dbReference type="EMBL" id="JACRSQ010000001">
    <property type="protein sequence ID" value="MBC8542169.1"/>
    <property type="molecule type" value="Genomic_DNA"/>
</dbReference>
<feature type="short sequence motif" description="'HIGH' region" evidence="7">
    <location>
        <begin position="38"/>
        <end position="48"/>
    </location>
</feature>
<evidence type="ECO:0000256" key="7">
    <source>
        <dbReference type="HAMAP-Rule" id="MF_00126"/>
    </source>
</evidence>
<dbReference type="Pfam" id="PF00749">
    <property type="entry name" value="tRNA-synt_1c"/>
    <property type="match status" value="1"/>
</dbReference>
<dbReference type="InterPro" id="IPR000924">
    <property type="entry name" value="Glu/Gln-tRNA-synth"/>
</dbReference>
<dbReference type="InterPro" id="IPR020058">
    <property type="entry name" value="Glu/Gln-tRNA-synth_Ib_cat-dom"/>
</dbReference>
<dbReference type="Gene3D" id="1.10.1160.10">
    <property type="entry name" value="Glutamyl-trna Synthetase, Domain 2"/>
    <property type="match status" value="1"/>
</dbReference>
<dbReference type="Proteomes" id="UP000657006">
    <property type="component" value="Unassembled WGS sequence"/>
</dbReference>
<feature type="domain" description="Glutamyl/glutaminyl-tRNA synthetase class Ib catalytic" evidence="9">
    <location>
        <begin position="31"/>
        <end position="342"/>
    </location>
</feature>
<dbReference type="GO" id="GO:0005524">
    <property type="term" value="F:ATP binding"/>
    <property type="evidence" value="ECO:0007669"/>
    <property type="project" value="UniProtKB-UniRule"/>
</dbReference>
<dbReference type="InterPro" id="IPR049437">
    <property type="entry name" value="tRNA-synt_1c_C2"/>
</dbReference>
<dbReference type="AlphaFoldDB" id="A0A926DQY3"/>
<dbReference type="NCBIfam" id="NF011291">
    <property type="entry name" value="PRK14703.1"/>
    <property type="match status" value="1"/>
</dbReference>
<dbReference type="InterPro" id="IPR014729">
    <property type="entry name" value="Rossmann-like_a/b/a_fold"/>
</dbReference>
<comment type="caution">
    <text evidence="7">Lacks conserved residue(s) required for the propagation of feature annotation.</text>
</comment>
<comment type="subunit">
    <text evidence="7">Monomer.</text>
</comment>
<dbReference type="InterPro" id="IPR020061">
    <property type="entry name" value="Glu_tRNA_lig_a-bdl"/>
</dbReference>
<dbReference type="FunFam" id="3.90.800.10:FF:000001">
    <property type="entry name" value="Glutamine--tRNA ligase"/>
    <property type="match status" value="1"/>
</dbReference>
<evidence type="ECO:0000259" key="11">
    <source>
        <dbReference type="Pfam" id="PF20974"/>
    </source>
</evidence>
<comment type="caution">
    <text evidence="12">The sequence shown here is derived from an EMBL/GenBank/DDBJ whole genome shotgun (WGS) entry which is preliminary data.</text>
</comment>
<dbReference type="Gene3D" id="2.40.240.10">
    <property type="entry name" value="Ribosomal Protein L25, Chain P"/>
    <property type="match status" value="2"/>
</dbReference>
<dbReference type="NCBIfam" id="TIGR00440">
    <property type="entry name" value="glnS"/>
    <property type="match status" value="1"/>
</dbReference>
<comment type="similarity">
    <text evidence="7 8">Belongs to the class-I aminoacyl-tRNA synthetase family.</text>
</comment>
<dbReference type="FunFam" id="3.40.50.620:FF:000037">
    <property type="entry name" value="Glutamine--tRNA ligase cytoplasmic"/>
    <property type="match status" value="1"/>
</dbReference>
<dbReference type="EC" id="6.1.1.18" evidence="7"/>
<dbReference type="SUPFAM" id="SSF52374">
    <property type="entry name" value="Nucleotidylyl transferase"/>
    <property type="match status" value="1"/>
</dbReference>
<evidence type="ECO:0000256" key="8">
    <source>
        <dbReference type="RuleBase" id="RU363037"/>
    </source>
</evidence>
<keyword evidence="1 7" id="KW-0963">Cytoplasm</keyword>
<dbReference type="GO" id="GO:0005829">
    <property type="term" value="C:cytosol"/>
    <property type="evidence" value="ECO:0007669"/>
    <property type="project" value="TreeGrafter"/>
</dbReference>
<dbReference type="FunFam" id="2.40.240.10:FF:000001">
    <property type="entry name" value="Glutamine--tRNA ligase"/>
    <property type="match status" value="1"/>
</dbReference>
<dbReference type="InterPro" id="IPR020059">
    <property type="entry name" value="Glu/Gln-tRNA-synth_Ib_codon-bd"/>
</dbReference>
<evidence type="ECO:0000256" key="4">
    <source>
        <dbReference type="ARBA" id="ARBA00022840"/>
    </source>
</evidence>
<dbReference type="InterPro" id="IPR022861">
    <property type="entry name" value="Gln_tRNA_ligase_bac"/>
</dbReference>
<dbReference type="PRINTS" id="PR00987">
    <property type="entry name" value="TRNASYNTHGLU"/>
</dbReference>
<keyword evidence="5 7" id="KW-0648">Protein biosynthesis</keyword>
<dbReference type="GO" id="GO:0006424">
    <property type="term" value="P:glutamyl-tRNA aminoacylation"/>
    <property type="evidence" value="ECO:0007669"/>
    <property type="project" value="UniProtKB-UniRule"/>
</dbReference>
<evidence type="ECO:0000256" key="3">
    <source>
        <dbReference type="ARBA" id="ARBA00022741"/>
    </source>
</evidence>
<feature type="domain" description="tRNA synthetases class I (E and Q) anti-codon binding" evidence="11">
    <location>
        <begin position="462"/>
        <end position="531"/>
    </location>
</feature>
<organism evidence="12 13">
    <name type="scientific">Bianquea renquensis</name>
    <dbReference type="NCBI Taxonomy" id="2763661"/>
    <lineage>
        <taxon>Bacteria</taxon>
        <taxon>Bacillati</taxon>
        <taxon>Bacillota</taxon>
        <taxon>Clostridia</taxon>
        <taxon>Eubacteriales</taxon>
        <taxon>Bianqueaceae</taxon>
        <taxon>Bianquea</taxon>
    </lineage>
</organism>
<evidence type="ECO:0000256" key="6">
    <source>
        <dbReference type="ARBA" id="ARBA00023146"/>
    </source>
</evidence>
<evidence type="ECO:0000259" key="10">
    <source>
        <dbReference type="Pfam" id="PF03950"/>
    </source>
</evidence>
<keyword evidence="2 7" id="KW-0436">Ligase</keyword>
<dbReference type="InterPro" id="IPR011035">
    <property type="entry name" value="Ribosomal_bL25/Gln-tRNA_synth"/>
</dbReference>
<reference evidence="12" key="1">
    <citation type="submission" date="2020-08" db="EMBL/GenBank/DDBJ databases">
        <title>Genome public.</title>
        <authorList>
            <person name="Liu C."/>
            <person name="Sun Q."/>
        </authorList>
    </citation>
    <scope>NUCLEOTIDE SEQUENCE</scope>
    <source>
        <strain evidence="12">NSJ-32</strain>
    </source>
</reference>
<feature type="binding site" evidence="7">
    <location>
        <begin position="39"/>
        <end position="41"/>
    </location>
    <ligand>
        <name>ATP</name>
        <dbReference type="ChEBI" id="CHEBI:30616"/>
    </ligand>
</feature>
<proteinExistence type="inferred from homology"/>
<feature type="short sequence motif" description="'KMSKS' region" evidence="7">
    <location>
        <begin position="272"/>
        <end position="276"/>
    </location>
</feature>
<dbReference type="GO" id="GO:0006425">
    <property type="term" value="P:glutaminyl-tRNA aminoacylation"/>
    <property type="evidence" value="ECO:0007669"/>
    <property type="project" value="UniProtKB-UniRule"/>
</dbReference>
<keyword evidence="3 7" id="KW-0547">Nucleotide-binding</keyword>